<name>C6BZV9_MARSD</name>
<dbReference type="GO" id="GO:0042910">
    <property type="term" value="F:xenobiotic transmembrane transporter activity"/>
    <property type="evidence" value="ECO:0007669"/>
    <property type="project" value="InterPro"/>
</dbReference>
<evidence type="ECO:0000256" key="5">
    <source>
        <dbReference type="ARBA" id="ARBA00022692"/>
    </source>
</evidence>
<evidence type="ECO:0000256" key="6">
    <source>
        <dbReference type="ARBA" id="ARBA00022989"/>
    </source>
</evidence>
<dbReference type="RefSeq" id="WP_015850835.1">
    <property type="nucleotide sequence ID" value="NC_012881.1"/>
</dbReference>
<dbReference type="PROSITE" id="PS50850">
    <property type="entry name" value="MFS"/>
    <property type="match status" value="1"/>
</dbReference>
<feature type="domain" description="Major facilitator superfamily (MFS) profile" evidence="9">
    <location>
        <begin position="3"/>
        <end position="384"/>
    </location>
</feature>
<keyword evidence="6 8" id="KW-1133">Transmembrane helix</keyword>
<keyword evidence="11" id="KW-1185">Reference proteome</keyword>
<reference evidence="10 11" key="1">
    <citation type="submission" date="2009-06" db="EMBL/GenBank/DDBJ databases">
        <title>Complete sequence of Desulfovibrio salexigens DSM 2638.</title>
        <authorList>
            <consortium name="US DOE Joint Genome Institute"/>
            <person name="Lucas S."/>
            <person name="Copeland A."/>
            <person name="Lapidus A."/>
            <person name="Glavina del Rio T."/>
            <person name="Tice H."/>
            <person name="Bruce D."/>
            <person name="Goodwin L."/>
            <person name="Pitluck S."/>
            <person name="Munk A.C."/>
            <person name="Brettin T."/>
            <person name="Detter J.C."/>
            <person name="Han C."/>
            <person name="Tapia R."/>
            <person name="Larimer F."/>
            <person name="Land M."/>
            <person name="Hauser L."/>
            <person name="Kyrpides N."/>
            <person name="Anderson I."/>
            <person name="Wall J.D."/>
            <person name="Arkin A.P."/>
            <person name="Dehal P."/>
            <person name="Chivian D."/>
            <person name="Giles B."/>
            <person name="Hazen T.C."/>
        </authorList>
    </citation>
    <scope>NUCLEOTIDE SEQUENCE [LARGE SCALE GENOMIC DNA]</scope>
    <source>
        <strain evidence="11">ATCC 14822 / DSM 2638 / NCIMB 8403 / VKM B-1763</strain>
    </source>
</reference>
<evidence type="ECO:0000256" key="8">
    <source>
        <dbReference type="SAM" id="Phobius"/>
    </source>
</evidence>
<dbReference type="EMBL" id="CP001649">
    <property type="protein sequence ID" value="ACS79016.1"/>
    <property type="molecule type" value="Genomic_DNA"/>
</dbReference>
<dbReference type="AlphaFoldDB" id="C6BZV9"/>
<feature type="transmembrane region" description="Helical" evidence="8">
    <location>
        <begin position="241"/>
        <end position="263"/>
    </location>
</feature>
<feature type="transmembrane region" description="Helical" evidence="8">
    <location>
        <begin position="69"/>
        <end position="92"/>
    </location>
</feature>
<protein>
    <submittedName>
        <fullName evidence="10">Drug resistance transporter, Bcr/CflA subfamily</fullName>
    </submittedName>
</protein>
<evidence type="ECO:0000259" key="9">
    <source>
        <dbReference type="PROSITE" id="PS50850"/>
    </source>
</evidence>
<evidence type="ECO:0000313" key="11">
    <source>
        <dbReference type="Proteomes" id="UP000002601"/>
    </source>
</evidence>
<keyword evidence="3" id="KW-0813">Transport</keyword>
<dbReference type="InterPro" id="IPR011701">
    <property type="entry name" value="MFS"/>
</dbReference>
<dbReference type="PRINTS" id="PR01036">
    <property type="entry name" value="TCRTETB"/>
</dbReference>
<evidence type="ECO:0000256" key="2">
    <source>
        <dbReference type="ARBA" id="ARBA00006236"/>
    </source>
</evidence>
<comment type="subcellular location">
    <subcellularLocation>
        <location evidence="1">Cell membrane</location>
        <topology evidence="1">Multi-pass membrane protein</topology>
    </subcellularLocation>
</comment>
<keyword evidence="4" id="KW-1003">Cell membrane</keyword>
<feature type="transmembrane region" description="Helical" evidence="8">
    <location>
        <begin position="157"/>
        <end position="176"/>
    </location>
</feature>
<keyword evidence="7 8" id="KW-0472">Membrane</keyword>
<dbReference type="PANTHER" id="PTHR23502">
    <property type="entry name" value="MAJOR FACILITATOR SUPERFAMILY"/>
    <property type="match status" value="1"/>
</dbReference>
<feature type="transmembrane region" description="Helical" evidence="8">
    <location>
        <begin position="270"/>
        <end position="289"/>
    </location>
</feature>
<gene>
    <name evidence="10" type="ordered locus">Desal_0951</name>
</gene>
<sequence>MPNFLFITMLAAFPALSTDMYLPALPTIQEQWGISLAEVNLSLVLFFIFFSFFMLIYGPLSDKYGRRPVLIGGVGIYVLGSVLCALSTNIWFLVTARIVQAAGAASASALSMALAKDLYTGSERQKVLAYIGVIIPLCPMLAPMLGSMMLKFLSWKWIFGCQAVLASMAFYGTLVFKEPEFEKTEGGILNMLSRYLVVLKNVEFTTYCFAFSVIAIGFFGFLAGSADIYIRGFGMNEQQYAMFFGFNAIGFMTGSFTCSRLCVGYSSISILKVSLIGVILASIGVLALGGSEYAFAAPMFLMTFSIGVSRPISNHMILETVDRDIGAASALLTFTYFIFGAVAMELISFDWPSKISVIGQMGILGGTIPLLSLLWMARRAGVAG</sequence>
<keyword evidence="5 8" id="KW-0812">Transmembrane</keyword>
<dbReference type="InterPro" id="IPR004812">
    <property type="entry name" value="Efflux_drug-R_Bcr/CmlA"/>
</dbReference>
<evidence type="ECO:0000313" key="10">
    <source>
        <dbReference type="EMBL" id="ACS79016.1"/>
    </source>
</evidence>
<dbReference type="KEGG" id="dsa:Desal_0951"/>
<feature type="transmembrane region" description="Helical" evidence="8">
    <location>
        <begin position="355"/>
        <end position="377"/>
    </location>
</feature>
<comment type="similarity">
    <text evidence="2">Belongs to the major facilitator superfamily. Bcr/CmlA family.</text>
</comment>
<dbReference type="Proteomes" id="UP000002601">
    <property type="component" value="Chromosome"/>
</dbReference>
<dbReference type="eggNOG" id="COG0477">
    <property type="taxonomic scope" value="Bacteria"/>
</dbReference>
<evidence type="ECO:0000256" key="4">
    <source>
        <dbReference type="ARBA" id="ARBA00022475"/>
    </source>
</evidence>
<dbReference type="Gene3D" id="1.20.1720.10">
    <property type="entry name" value="Multidrug resistance protein D"/>
    <property type="match status" value="1"/>
</dbReference>
<feature type="transmembrane region" description="Helical" evidence="8">
    <location>
        <begin position="295"/>
        <end position="313"/>
    </location>
</feature>
<dbReference type="SUPFAM" id="SSF103473">
    <property type="entry name" value="MFS general substrate transporter"/>
    <property type="match status" value="1"/>
</dbReference>
<dbReference type="Pfam" id="PF07690">
    <property type="entry name" value="MFS_1"/>
    <property type="match status" value="1"/>
</dbReference>
<dbReference type="OrthoDB" id="9814303at2"/>
<dbReference type="InterPro" id="IPR020846">
    <property type="entry name" value="MFS_dom"/>
</dbReference>
<feature type="transmembrane region" description="Helical" evidence="8">
    <location>
        <begin position="325"/>
        <end position="349"/>
    </location>
</feature>
<dbReference type="GO" id="GO:0005886">
    <property type="term" value="C:plasma membrane"/>
    <property type="evidence" value="ECO:0007669"/>
    <property type="project" value="UniProtKB-SubCell"/>
</dbReference>
<feature type="transmembrane region" description="Helical" evidence="8">
    <location>
        <begin position="127"/>
        <end position="145"/>
    </location>
</feature>
<dbReference type="PANTHER" id="PTHR23502:SF132">
    <property type="entry name" value="POLYAMINE TRANSPORTER 2-RELATED"/>
    <property type="match status" value="1"/>
</dbReference>
<proteinExistence type="inferred from homology"/>
<dbReference type="InterPro" id="IPR036259">
    <property type="entry name" value="MFS_trans_sf"/>
</dbReference>
<evidence type="ECO:0000256" key="1">
    <source>
        <dbReference type="ARBA" id="ARBA00004651"/>
    </source>
</evidence>
<dbReference type="NCBIfam" id="TIGR00710">
    <property type="entry name" value="efflux_Bcr_CflA"/>
    <property type="match status" value="1"/>
</dbReference>
<evidence type="ECO:0000256" key="7">
    <source>
        <dbReference type="ARBA" id="ARBA00023136"/>
    </source>
</evidence>
<feature type="transmembrane region" description="Helical" evidence="8">
    <location>
        <begin position="33"/>
        <end position="57"/>
    </location>
</feature>
<feature type="transmembrane region" description="Helical" evidence="8">
    <location>
        <begin position="197"/>
        <end position="221"/>
    </location>
</feature>
<dbReference type="STRING" id="526222.Desal_0951"/>
<accession>C6BZV9</accession>
<evidence type="ECO:0000256" key="3">
    <source>
        <dbReference type="ARBA" id="ARBA00022448"/>
    </source>
</evidence>
<organism evidence="10 11">
    <name type="scientific">Maridesulfovibrio salexigens (strain ATCC 14822 / DSM 2638 / NCIMB 8403 / VKM B-1763)</name>
    <name type="common">Desulfovibrio salexigens</name>
    <dbReference type="NCBI Taxonomy" id="526222"/>
    <lineage>
        <taxon>Bacteria</taxon>
        <taxon>Pseudomonadati</taxon>
        <taxon>Thermodesulfobacteriota</taxon>
        <taxon>Desulfovibrionia</taxon>
        <taxon>Desulfovibrionales</taxon>
        <taxon>Desulfovibrionaceae</taxon>
        <taxon>Maridesulfovibrio</taxon>
    </lineage>
</organism>
<dbReference type="HOGENOM" id="CLU_001265_47_0_7"/>
<dbReference type="GO" id="GO:1990961">
    <property type="term" value="P:xenobiotic detoxification by transmembrane export across the plasma membrane"/>
    <property type="evidence" value="ECO:0007669"/>
    <property type="project" value="InterPro"/>
</dbReference>